<dbReference type="Gene3D" id="1.25.40.10">
    <property type="entry name" value="Tetratricopeptide repeat domain"/>
    <property type="match status" value="3"/>
</dbReference>
<dbReference type="SMART" id="SM00028">
    <property type="entry name" value="TPR"/>
    <property type="match status" value="5"/>
</dbReference>
<name>A0A5K7S805_9BACT</name>
<accession>A0A5K7S805</accession>
<evidence type="ECO:0000313" key="2">
    <source>
        <dbReference type="EMBL" id="BBE17627.1"/>
    </source>
</evidence>
<dbReference type="InterPro" id="IPR019734">
    <property type="entry name" value="TPR_rpt"/>
</dbReference>
<dbReference type="Pfam" id="PF13432">
    <property type="entry name" value="TPR_16"/>
    <property type="match status" value="1"/>
</dbReference>
<organism evidence="2 3">
    <name type="scientific">Aquipluma nitroreducens</name>
    <dbReference type="NCBI Taxonomy" id="2010828"/>
    <lineage>
        <taxon>Bacteria</taxon>
        <taxon>Pseudomonadati</taxon>
        <taxon>Bacteroidota</taxon>
        <taxon>Bacteroidia</taxon>
        <taxon>Marinilabiliales</taxon>
        <taxon>Prolixibacteraceae</taxon>
        <taxon>Aquipluma</taxon>
    </lineage>
</organism>
<dbReference type="Proteomes" id="UP001193389">
    <property type="component" value="Chromosome"/>
</dbReference>
<protein>
    <submittedName>
        <fullName evidence="2">TPR domain protein</fullName>
    </submittedName>
</protein>
<dbReference type="AlphaFoldDB" id="A0A5K7S805"/>
<feature type="repeat" description="TPR" evidence="1">
    <location>
        <begin position="304"/>
        <end position="337"/>
    </location>
</feature>
<dbReference type="KEGG" id="anf:AQPE_1784"/>
<sequence length="1196" mass="138366">MLFFLAGCTTEKNTAVSRAYQNLTAHYNVYFNGKESLRTGVEKINNSVEDDYSKVLPLYKSSNPTTGKAATSQMENAIQKGSKLIQSHSITKKPKRRKHRSKAYIQFASRDEFNNWVDDAYILMGKAYFYQHNFASAIENFSYVVRKFPDDPSRYTAYVWLIRSYTEMGRYVEAFEIIQQLQLDENFPKKLSGELAVATSDYYARQLSYVEGIPFLSIAVKQTPQKLEKLRYKFILAQWYQETGNPEKASQTFREVARKNPPYKMEFNAQISAAGTFTGTGDVEKLKKELRRMLRDKKNLEFRDQIYFAMGNISMKEGKKDQAKQEYTKSASLSVDNLYQRALSCLSLAQIYFEEPEYKKAQAYYDSAMVVIDEKYPNYKQISDRHKSLTRLTDNIYAVEREDSLQRIAQMDEPSRNKLIDKWIAEVVEKEAKAKLAEANQMMDRGYFRQNESRFGLSQQQQSAGWYFYNPTTVAYGKVEFERLWGKRKLEDSWRRADKRTFADEMAEQAQDSILTDVGQSKKIKDPKNREYYTQDLPVNDSLMKVSHAKIRNALFNEGRIFKTDFSDFPRSIEAFEDLNKRYPENLFALSSWFELWDLYTKQANQEKADYYKNLITSKFPDSKYAKYLLNPNYFIELEAKSDSMNRLYQQAFLKFKEGQYTEAGKITDQILPLNPDSLLIPKVKFIKTVADGTASTRDVFGKMLAEYISSYPKAEPKPLAEKILKLIQDSTLVDYQKLVASGYLSDKINNPELLSANPKGSDEFGGKFSYDEDLLHYFVIAYPTNSKVDLNRLKFDLANYNIDHYTKIDFDIETQNLNNNNTLLLVRSLNDKEQGLIYFRSIIKKREVFEALKNIKYVNFIASSTNFREITADKDYAEYLKFFIKNYSQFITGDFSGELLPEPEELLAKARQEEEMLKEKGSFVSVAPTGSGLDIYSDVESGSQNFVVAVNNTKASLKQAIAGFNTHNRDQFRQADLSIRQSQVADYQLMIVSKFKTKNEAINYFTNTVANRKLFKSLDTLGYRNFIITDANLKKLTETRKIAEYLNFFKVKYIDSGAGSNKQSEAKPAYNGPFSPKTEGIQSFVLIIPKEETKPDALVEAIRQFNQKNYGSQSLQVTSSMLDDFRLMIKVEGISNAKSGLEYLRAIATDQQVYGPIQDANYRNFVITPENEAIFRQDKNILTYMEFYKQFYLKQ</sequence>
<dbReference type="PROSITE" id="PS50005">
    <property type="entry name" value="TPR"/>
    <property type="match status" value="2"/>
</dbReference>
<evidence type="ECO:0000256" key="1">
    <source>
        <dbReference type="PROSITE-ProRule" id="PRU00339"/>
    </source>
</evidence>
<reference evidence="2" key="1">
    <citation type="journal article" date="2020" name="Int. J. Syst. Evol. Microbiol.">
        <title>Aquipluma nitroreducens gen. nov. sp. nov., a novel facultatively anaerobic bacterium isolated from a freshwater lake.</title>
        <authorList>
            <person name="Watanabe M."/>
            <person name="Kojima H."/>
            <person name="Fukui M."/>
        </authorList>
    </citation>
    <scope>NUCLEOTIDE SEQUENCE</scope>
    <source>
        <strain evidence="2">MeG22</strain>
    </source>
</reference>
<keyword evidence="1" id="KW-0802">TPR repeat</keyword>
<dbReference type="SUPFAM" id="SSF48452">
    <property type="entry name" value="TPR-like"/>
    <property type="match status" value="1"/>
</dbReference>
<feature type="repeat" description="TPR" evidence="1">
    <location>
        <begin position="118"/>
        <end position="151"/>
    </location>
</feature>
<gene>
    <name evidence="2" type="ORF">AQPE_1784</name>
</gene>
<keyword evidence="3" id="KW-1185">Reference proteome</keyword>
<dbReference type="SUPFAM" id="SSF81901">
    <property type="entry name" value="HCP-like"/>
    <property type="match status" value="1"/>
</dbReference>
<proteinExistence type="predicted"/>
<dbReference type="Pfam" id="PF13181">
    <property type="entry name" value="TPR_8"/>
    <property type="match status" value="1"/>
</dbReference>
<dbReference type="InterPro" id="IPR011990">
    <property type="entry name" value="TPR-like_helical_dom_sf"/>
</dbReference>
<evidence type="ECO:0000313" key="3">
    <source>
        <dbReference type="Proteomes" id="UP001193389"/>
    </source>
</evidence>
<dbReference type="EMBL" id="AP018694">
    <property type="protein sequence ID" value="BBE17627.1"/>
    <property type="molecule type" value="Genomic_DNA"/>
</dbReference>